<feature type="transmembrane region" description="Helical" evidence="1">
    <location>
        <begin position="160"/>
        <end position="178"/>
    </location>
</feature>
<reference evidence="2 3" key="1">
    <citation type="submission" date="2017-06" db="EMBL/GenBank/DDBJ databases">
        <authorList>
            <person name="Kim H.J."/>
            <person name="Triplett B.A."/>
        </authorList>
    </citation>
    <scope>NUCLEOTIDE SEQUENCE [LARGE SCALE GENOMIC DNA]</scope>
    <source>
        <strain evidence="2 3">DSM 29150</strain>
    </source>
</reference>
<feature type="transmembrane region" description="Helical" evidence="1">
    <location>
        <begin position="239"/>
        <end position="257"/>
    </location>
</feature>
<protein>
    <recommendedName>
        <fullName evidence="4">Beta-carotene 15,15'-monooxygenase</fullName>
    </recommendedName>
</protein>
<evidence type="ECO:0008006" key="4">
    <source>
        <dbReference type="Google" id="ProtNLM"/>
    </source>
</evidence>
<dbReference type="OrthoDB" id="1439867at2"/>
<dbReference type="RefSeq" id="WP_089381713.1">
    <property type="nucleotide sequence ID" value="NZ_FZNT01000005.1"/>
</dbReference>
<dbReference type="InterPro" id="IPR045625">
    <property type="entry name" value="DUF6427"/>
</dbReference>
<feature type="transmembrane region" description="Helical" evidence="1">
    <location>
        <begin position="288"/>
        <end position="306"/>
    </location>
</feature>
<evidence type="ECO:0000313" key="2">
    <source>
        <dbReference type="EMBL" id="SNR56716.1"/>
    </source>
</evidence>
<feature type="transmembrane region" description="Helical" evidence="1">
    <location>
        <begin position="263"/>
        <end position="281"/>
    </location>
</feature>
<proteinExistence type="predicted"/>
<evidence type="ECO:0000256" key="1">
    <source>
        <dbReference type="SAM" id="Phobius"/>
    </source>
</evidence>
<feature type="transmembrane region" description="Helical" evidence="1">
    <location>
        <begin position="75"/>
        <end position="106"/>
    </location>
</feature>
<name>A0A238XCF1_9FLAO</name>
<keyword evidence="1" id="KW-1133">Transmembrane helix</keyword>
<dbReference type="Pfam" id="PF19992">
    <property type="entry name" value="DUF6427"/>
    <property type="match status" value="1"/>
</dbReference>
<keyword evidence="1" id="KW-0812">Transmembrane</keyword>
<feature type="transmembrane region" description="Helical" evidence="1">
    <location>
        <begin position="126"/>
        <end position="153"/>
    </location>
</feature>
<accession>A0A238XCF1</accession>
<keyword evidence="3" id="KW-1185">Reference proteome</keyword>
<feature type="transmembrane region" description="Helical" evidence="1">
    <location>
        <begin position="12"/>
        <end position="32"/>
    </location>
</feature>
<dbReference type="AlphaFoldDB" id="A0A238XCF1"/>
<feature type="transmembrane region" description="Helical" evidence="1">
    <location>
        <begin position="208"/>
        <end position="227"/>
    </location>
</feature>
<keyword evidence="1" id="KW-0472">Membrane</keyword>
<evidence type="ECO:0000313" key="3">
    <source>
        <dbReference type="Proteomes" id="UP000198384"/>
    </source>
</evidence>
<organism evidence="2 3">
    <name type="scientific">Lutibacter agarilyticus</name>
    <dbReference type="NCBI Taxonomy" id="1109740"/>
    <lineage>
        <taxon>Bacteria</taxon>
        <taxon>Pseudomonadati</taxon>
        <taxon>Bacteroidota</taxon>
        <taxon>Flavobacteriia</taxon>
        <taxon>Flavobacteriales</taxon>
        <taxon>Flavobacteriaceae</taxon>
        <taxon>Lutibacter</taxon>
    </lineage>
</organism>
<dbReference type="EMBL" id="FZNT01000005">
    <property type="protein sequence ID" value="SNR56716.1"/>
    <property type="molecule type" value="Genomic_DNA"/>
</dbReference>
<sequence>MIANFFNKTKPVVFFIVSLMLFLYYIVALFQFKFEVFSFFWLLHKIGVFLLFVAFLLIASFIIRKNTLTQNNSYAILLMAVLLGTFYEAMFANDIIISTILLLLGFRKIYSLKSGLKTKLKLYDASFWFGVAALVYCWSILYVVLIYVTLIIYHRITIKNFIIPLIGLATPIFIYFTYCFYFDNLEQFYNCWLFRSNFKYYNYNDFRLLIPIAVTLATVIWSILVLTPKVSVSGINVRRAWRVVLNHLIISAIIIAFSPKKDGSEMLFMVFPVSVVVTNFLRVSTSENFKNLILYLFLLISISVYFL</sequence>
<feature type="transmembrane region" description="Helical" evidence="1">
    <location>
        <begin position="38"/>
        <end position="63"/>
    </location>
</feature>
<gene>
    <name evidence="2" type="ORF">SAMN06265371_105220</name>
</gene>
<dbReference type="Proteomes" id="UP000198384">
    <property type="component" value="Unassembled WGS sequence"/>
</dbReference>